<name>A0A136LZP2_9BACT</name>
<comment type="caution">
    <text evidence="1">The sequence shown here is derived from an EMBL/GenBank/DDBJ whole genome shotgun (WGS) entry which is preliminary data.</text>
</comment>
<proteinExistence type="predicted"/>
<evidence type="ECO:0000313" key="2">
    <source>
        <dbReference type="Proteomes" id="UP000070457"/>
    </source>
</evidence>
<evidence type="ECO:0000313" key="1">
    <source>
        <dbReference type="EMBL" id="KXK27096.1"/>
    </source>
</evidence>
<sequence>MEDAEAESTQLRLREVYPSDRTNRLFELGVSKKTHCADFSQRGCEHQKITVQL</sequence>
<gene>
    <name evidence="1" type="ORF">TR69_WS6001001122</name>
</gene>
<organism evidence="1 2">
    <name type="scientific">candidate division WS6 bacterium OLB20</name>
    <dbReference type="NCBI Taxonomy" id="1617426"/>
    <lineage>
        <taxon>Bacteria</taxon>
        <taxon>Candidatus Dojkabacteria</taxon>
    </lineage>
</organism>
<dbReference type="EMBL" id="JYNZ01000003">
    <property type="protein sequence ID" value="KXK27096.1"/>
    <property type="molecule type" value="Genomic_DNA"/>
</dbReference>
<protein>
    <submittedName>
        <fullName evidence="1">Uncharacterized protein</fullName>
    </submittedName>
</protein>
<reference evidence="1 2" key="1">
    <citation type="submission" date="2015-02" db="EMBL/GenBank/DDBJ databases">
        <title>Improved understanding of the partial-nitritation anammox process through 23 genomes representing the majority of the microbial community.</title>
        <authorList>
            <person name="Speth D.R."/>
            <person name="In T Zandt M."/>
            <person name="Guerrero Cruz S."/>
            <person name="Jetten M.S."/>
            <person name="Dutilh B.E."/>
        </authorList>
    </citation>
    <scope>NUCLEOTIDE SEQUENCE [LARGE SCALE GENOMIC DNA]</scope>
    <source>
        <strain evidence="1">OLB20</strain>
    </source>
</reference>
<dbReference type="AlphaFoldDB" id="A0A136LZP2"/>
<dbReference type="STRING" id="1617426.TR69_WS6001001122"/>
<accession>A0A136LZP2</accession>
<dbReference type="Proteomes" id="UP000070457">
    <property type="component" value="Unassembled WGS sequence"/>
</dbReference>